<feature type="compositionally biased region" description="Basic residues" evidence="3">
    <location>
        <begin position="734"/>
        <end position="745"/>
    </location>
</feature>
<dbReference type="Pfam" id="PF00439">
    <property type="entry name" value="Bromodomain"/>
    <property type="match status" value="2"/>
</dbReference>
<dbReference type="SUPFAM" id="SSF47370">
    <property type="entry name" value="Bromodomain"/>
    <property type="match status" value="2"/>
</dbReference>
<feature type="compositionally biased region" description="Basic and acidic residues" evidence="3">
    <location>
        <begin position="427"/>
        <end position="445"/>
    </location>
</feature>
<evidence type="ECO:0000256" key="2">
    <source>
        <dbReference type="PROSITE-ProRule" id="PRU00035"/>
    </source>
</evidence>
<accession>A0AA40BTC7</accession>
<gene>
    <name evidence="6" type="ORF">B0T18DRAFT_200904</name>
</gene>
<dbReference type="GO" id="GO:0006338">
    <property type="term" value="P:chromatin remodeling"/>
    <property type="evidence" value="ECO:0007669"/>
    <property type="project" value="TreeGrafter"/>
</dbReference>
<organism evidence="6 7">
    <name type="scientific">Schizothecium vesticola</name>
    <dbReference type="NCBI Taxonomy" id="314040"/>
    <lineage>
        <taxon>Eukaryota</taxon>
        <taxon>Fungi</taxon>
        <taxon>Dikarya</taxon>
        <taxon>Ascomycota</taxon>
        <taxon>Pezizomycotina</taxon>
        <taxon>Sordariomycetes</taxon>
        <taxon>Sordariomycetidae</taxon>
        <taxon>Sordariales</taxon>
        <taxon>Schizotheciaceae</taxon>
        <taxon>Schizothecium</taxon>
    </lineage>
</organism>
<evidence type="ECO:0000313" key="7">
    <source>
        <dbReference type="Proteomes" id="UP001172155"/>
    </source>
</evidence>
<feature type="compositionally biased region" description="Gly residues" evidence="3">
    <location>
        <begin position="758"/>
        <end position="772"/>
    </location>
</feature>
<feature type="region of interest" description="Disordered" evidence="3">
    <location>
        <begin position="631"/>
        <end position="672"/>
    </location>
</feature>
<feature type="region of interest" description="Disordered" evidence="3">
    <location>
        <begin position="1"/>
        <end position="296"/>
    </location>
</feature>
<feature type="compositionally biased region" description="Low complexity" evidence="3">
    <location>
        <begin position="40"/>
        <end position="51"/>
    </location>
</feature>
<dbReference type="Gene3D" id="1.20.1270.220">
    <property type="match status" value="1"/>
</dbReference>
<dbReference type="GO" id="GO:0000785">
    <property type="term" value="C:chromatin"/>
    <property type="evidence" value="ECO:0007669"/>
    <property type="project" value="TreeGrafter"/>
</dbReference>
<dbReference type="PANTHER" id="PTHR22880:SF225">
    <property type="entry name" value="BROMODOMAIN-CONTAINING PROTEIN BET-1-RELATED"/>
    <property type="match status" value="1"/>
</dbReference>
<dbReference type="InterPro" id="IPR036427">
    <property type="entry name" value="Bromodomain-like_sf"/>
</dbReference>
<feature type="domain" description="Bromo" evidence="4">
    <location>
        <begin position="328"/>
        <end position="404"/>
    </location>
</feature>
<evidence type="ECO:0000259" key="4">
    <source>
        <dbReference type="PROSITE" id="PS50014"/>
    </source>
</evidence>
<dbReference type="Gene3D" id="1.20.920.10">
    <property type="entry name" value="Bromodomain-like"/>
    <property type="match status" value="2"/>
</dbReference>
<feature type="compositionally biased region" description="Polar residues" evidence="3">
    <location>
        <begin position="1"/>
        <end position="10"/>
    </location>
</feature>
<dbReference type="Pfam" id="PF17035">
    <property type="entry name" value="BET"/>
    <property type="match status" value="1"/>
</dbReference>
<feature type="region of interest" description="Disordered" evidence="3">
    <location>
        <begin position="423"/>
        <end position="466"/>
    </location>
</feature>
<dbReference type="Proteomes" id="UP001172155">
    <property type="component" value="Unassembled WGS sequence"/>
</dbReference>
<dbReference type="SMART" id="SM00297">
    <property type="entry name" value="BROMO"/>
    <property type="match status" value="2"/>
</dbReference>
<feature type="region of interest" description="Disordered" evidence="3">
    <location>
        <begin position="482"/>
        <end position="508"/>
    </location>
</feature>
<dbReference type="CDD" id="cd04369">
    <property type="entry name" value="Bromodomain"/>
    <property type="match status" value="1"/>
</dbReference>
<dbReference type="PRINTS" id="PR00503">
    <property type="entry name" value="BROMODOMAIN"/>
</dbReference>
<feature type="compositionally biased region" description="Basic and acidic residues" evidence="3">
    <location>
        <begin position="488"/>
        <end position="499"/>
    </location>
</feature>
<evidence type="ECO:0000256" key="1">
    <source>
        <dbReference type="ARBA" id="ARBA00023117"/>
    </source>
</evidence>
<dbReference type="GO" id="GO:0006355">
    <property type="term" value="P:regulation of DNA-templated transcription"/>
    <property type="evidence" value="ECO:0007669"/>
    <property type="project" value="TreeGrafter"/>
</dbReference>
<sequence>MAVMTTQQLESLGLEEKPVKTVPANNDDGRNGIPEVNGHASPAKSDSAPSPTKVANSKTTNEDAFLTNQDLSGKLNGTEHKNDAKSETPKEEEDVLAKNGTPPDTEMTDAPAKSPTPPVREQQTEGKPEASAATTPLPVLEIPTAVAARSPVSSAISPRTKDDVVMEEDGVMESDDDHPLANLGALDPRSTQETAVSDVALATPGEEPTKNTDAASAPAMEGTSASPVAPPTADTSISEPSQRLTREREADSEDEPAAKRTKIAVSPVKSQGRASQDEDRMDIDQAPTPPSLYRTNGEPKHLADASLHSHELTDHMIKSLRITLAGVKKTKAGAVFRLPVKESWPGLWNDYSAKVPDPIDISTMEKKLRGDLLPGYVTMGDFKNDVYQLVKNSILFNGEAHEVTMAAMTTRDSIFSRMAAQLAVEPAKPEKKEGSKQHTTRHAEPRATGTAAKGPSPAPKKAAVADKPPVVDSPAFAIPANNNGVPLIRRDSTKPDSRTKRPVKPAHPKDLVYDTKRKKLSPELRFCESVLDELKKSKYYEFNTSFLLPVDPVALNIPSYHKIVKKPMDLTTMSKKLAAGEYQSAKEFERDFDLIIKNCRLFNGDDHLIYKQALDLQQLFRREFGKKDEWMAKNAPAAPPARRTASPAPKNNESDDEEADSDAEPEYDEEYKNTQKRLAIIQKRLEDEQSKLSDLLQQDTAAMADVEISQSVVALLQKQLMSERSKLANMQPKKPAKNKPVKPKKAGGATIPSKKVAVGGGGTAAGGPSKKGGGTKKATPKRKMSQAHKNAIAQALAELDGPALNRAIDVIKKDTGQGENDSGELELDIDMLSEEALQKLYDISVKAFPNMRVEPEKNIAAPAPAESPAPRSKPAPAKTKKNKPMTKFEQERRIAQLNELRAQAGRQGSGSQEPMESIEGNGTAPALPQAASPSANVDSDDEESSEEE</sequence>
<feature type="compositionally biased region" description="Low complexity" evidence="3">
    <location>
        <begin position="640"/>
        <end position="649"/>
    </location>
</feature>
<dbReference type="EMBL" id="JAUKUD010000006">
    <property type="protein sequence ID" value="KAK0739996.1"/>
    <property type="molecule type" value="Genomic_DNA"/>
</dbReference>
<feature type="domain" description="Bromo" evidence="4">
    <location>
        <begin position="538"/>
        <end position="610"/>
    </location>
</feature>
<name>A0AA40BTC7_9PEZI</name>
<dbReference type="PANTHER" id="PTHR22880">
    <property type="entry name" value="FALZ-RELATED BROMODOMAIN-CONTAINING PROTEINS"/>
    <property type="match status" value="1"/>
</dbReference>
<reference evidence="6" key="1">
    <citation type="submission" date="2023-06" db="EMBL/GenBank/DDBJ databases">
        <title>Genome-scale phylogeny and comparative genomics of the fungal order Sordariales.</title>
        <authorList>
            <consortium name="Lawrence Berkeley National Laboratory"/>
            <person name="Hensen N."/>
            <person name="Bonometti L."/>
            <person name="Westerberg I."/>
            <person name="Brannstrom I.O."/>
            <person name="Guillou S."/>
            <person name="Cros-Aarteil S."/>
            <person name="Calhoun S."/>
            <person name="Haridas S."/>
            <person name="Kuo A."/>
            <person name="Mondo S."/>
            <person name="Pangilinan J."/>
            <person name="Riley R."/>
            <person name="LaButti K."/>
            <person name="Andreopoulos B."/>
            <person name="Lipzen A."/>
            <person name="Chen C."/>
            <person name="Yanf M."/>
            <person name="Daum C."/>
            <person name="Ng V."/>
            <person name="Clum A."/>
            <person name="Steindorff A."/>
            <person name="Ohm R."/>
            <person name="Martin F."/>
            <person name="Silar P."/>
            <person name="Natvig D."/>
            <person name="Lalanne C."/>
            <person name="Gautier V."/>
            <person name="Ament-velasquez S.L."/>
            <person name="Kruys A."/>
            <person name="Hutchinson M.I."/>
            <person name="Powell A.J."/>
            <person name="Barry K."/>
            <person name="Miller A.N."/>
            <person name="Grigoriev I.V."/>
            <person name="Debuchy R."/>
            <person name="Gladieux P."/>
            <person name="Thoren M.H."/>
            <person name="Johannesson H."/>
        </authorList>
    </citation>
    <scope>NUCLEOTIDE SEQUENCE</scope>
    <source>
        <strain evidence="6">SMH3187-1</strain>
    </source>
</reference>
<feature type="compositionally biased region" description="Low complexity" evidence="3">
    <location>
        <begin position="924"/>
        <end position="935"/>
    </location>
</feature>
<feature type="compositionally biased region" description="Acidic residues" evidence="3">
    <location>
        <begin position="938"/>
        <end position="948"/>
    </location>
</feature>
<feature type="compositionally biased region" description="Polar residues" evidence="3">
    <location>
        <begin position="233"/>
        <end position="243"/>
    </location>
</feature>
<keyword evidence="7" id="KW-1185">Reference proteome</keyword>
<feature type="region of interest" description="Disordered" evidence="3">
    <location>
        <begin position="726"/>
        <end position="789"/>
    </location>
</feature>
<evidence type="ECO:0008006" key="8">
    <source>
        <dbReference type="Google" id="ProtNLM"/>
    </source>
</evidence>
<feature type="compositionally biased region" description="Acidic residues" evidence="3">
    <location>
        <begin position="654"/>
        <end position="669"/>
    </location>
</feature>
<evidence type="ECO:0000256" key="3">
    <source>
        <dbReference type="SAM" id="MobiDB-lite"/>
    </source>
</evidence>
<feature type="domain" description="NET" evidence="5">
    <location>
        <begin position="774"/>
        <end position="855"/>
    </location>
</feature>
<feature type="region of interest" description="Disordered" evidence="3">
    <location>
        <begin position="858"/>
        <end position="948"/>
    </location>
</feature>
<dbReference type="InterPro" id="IPR050935">
    <property type="entry name" value="Bromo_chromatin_reader"/>
</dbReference>
<dbReference type="AlphaFoldDB" id="A0AA40BTC7"/>
<protein>
    <recommendedName>
        <fullName evidence="8">Bromodomain-containing protein</fullName>
    </recommendedName>
</protein>
<proteinExistence type="predicted"/>
<feature type="compositionally biased region" description="Low complexity" evidence="3">
    <location>
        <begin position="447"/>
        <end position="466"/>
    </location>
</feature>
<dbReference type="PROSITE" id="PS51525">
    <property type="entry name" value="NET"/>
    <property type="match status" value="1"/>
</dbReference>
<comment type="caution">
    <text evidence="6">The sequence shown here is derived from an EMBL/GenBank/DDBJ whole genome shotgun (WGS) entry which is preliminary data.</text>
</comment>
<keyword evidence="1 2" id="KW-0103">Bromodomain</keyword>
<dbReference type="InterPro" id="IPR038336">
    <property type="entry name" value="NET_sf"/>
</dbReference>
<dbReference type="InterPro" id="IPR027353">
    <property type="entry name" value="NET_dom"/>
</dbReference>
<evidence type="ECO:0000313" key="6">
    <source>
        <dbReference type="EMBL" id="KAK0739996.1"/>
    </source>
</evidence>
<feature type="compositionally biased region" description="Acidic residues" evidence="3">
    <location>
        <begin position="165"/>
        <end position="176"/>
    </location>
</feature>
<dbReference type="GO" id="GO:0005634">
    <property type="term" value="C:nucleus"/>
    <property type="evidence" value="ECO:0007669"/>
    <property type="project" value="TreeGrafter"/>
</dbReference>
<dbReference type="PROSITE" id="PS50014">
    <property type="entry name" value="BROMODOMAIN_2"/>
    <property type="match status" value="2"/>
</dbReference>
<dbReference type="InterPro" id="IPR001487">
    <property type="entry name" value="Bromodomain"/>
</dbReference>
<evidence type="ECO:0000259" key="5">
    <source>
        <dbReference type="PROSITE" id="PS51525"/>
    </source>
</evidence>
<feature type="compositionally biased region" description="Basic and acidic residues" evidence="3">
    <location>
        <begin position="77"/>
        <end position="89"/>
    </location>
</feature>